<accession>A0A1W2ER89</accession>
<feature type="region of interest" description="Disordered" evidence="1">
    <location>
        <begin position="1"/>
        <end position="23"/>
    </location>
</feature>
<dbReference type="EMBL" id="FWXR01000031">
    <property type="protein sequence ID" value="SMD12223.1"/>
    <property type="molecule type" value="Genomic_DNA"/>
</dbReference>
<name>A0A1W2ER89_9HYPH</name>
<gene>
    <name evidence="2" type="ORF">SAMN06297251_13132</name>
</gene>
<feature type="region of interest" description="Disordered" evidence="1">
    <location>
        <begin position="61"/>
        <end position="91"/>
    </location>
</feature>
<evidence type="ECO:0000313" key="3">
    <source>
        <dbReference type="Proteomes" id="UP000192656"/>
    </source>
</evidence>
<evidence type="ECO:0000313" key="2">
    <source>
        <dbReference type="EMBL" id="SMD12223.1"/>
    </source>
</evidence>
<feature type="non-terminal residue" evidence="2">
    <location>
        <position position="1"/>
    </location>
</feature>
<dbReference type="STRING" id="937218.SAMN06297251_13132"/>
<dbReference type="AlphaFoldDB" id="A0A1W2ER89"/>
<keyword evidence="3" id="KW-1185">Reference proteome</keyword>
<reference evidence="2 3" key="1">
    <citation type="submission" date="2017-04" db="EMBL/GenBank/DDBJ databases">
        <authorList>
            <person name="Afonso C.L."/>
            <person name="Miller P.J."/>
            <person name="Scott M.A."/>
            <person name="Spackman E."/>
            <person name="Goraichik I."/>
            <person name="Dimitrov K.M."/>
            <person name="Suarez D.L."/>
            <person name="Swayne D.E."/>
        </authorList>
    </citation>
    <scope>NUCLEOTIDE SEQUENCE [LARGE SCALE GENOMIC DNA]</scope>
    <source>
        <strain evidence="2 3">CGMCC 1.10972</strain>
    </source>
</reference>
<sequence length="91" mass="9415">QTAGGDQTRAKHEHQASRLSPESCLKSLPRYSRKAMGIVGGSVNVIGWSLSNSVRALGALGRRPGHGAGFRPANDGTDRGAPTLNHGVKAG</sequence>
<dbReference type="Proteomes" id="UP000192656">
    <property type="component" value="Unassembled WGS sequence"/>
</dbReference>
<proteinExistence type="predicted"/>
<evidence type="ECO:0000256" key="1">
    <source>
        <dbReference type="SAM" id="MobiDB-lite"/>
    </source>
</evidence>
<protein>
    <submittedName>
        <fullName evidence="2">Uncharacterized protein</fullName>
    </submittedName>
</protein>
<organism evidence="2 3">
    <name type="scientific">Fulvimarina manganoxydans</name>
    <dbReference type="NCBI Taxonomy" id="937218"/>
    <lineage>
        <taxon>Bacteria</taxon>
        <taxon>Pseudomonadati</taxon>
        <taxon>Pseudomonadota</taxon>
        <taxon>Alphaproteobacteria</taxon>
        <taxon>Hyphomicrobiales</taxon>
        <taxon>Aurantimonadaceae</taxon>
        <taxon>Fulvimarina</taxon>
    </lineage>
</organism>
<dbReference type="RefSeq" id="WP_210190563.1">
    <property type="nucleotide sequence ID" value="NZ_FWXR01000031.1"/>
</dbReference>